<dbReference type="CDD" id="cd23791">
    <property type="entry name" value="UBCc_UBE2C"/>
    <property type="match status" value="1"/>
</dbReference>
<evidence type="ECO:0000256" key="8">
    <source>
        <dbReference type="ARBA" id="ARBA00022840"/>
    </source>
</evidence>
<evidence type="ECO:0000256" key="7">
    <source>
        <dbReference type="ARBA" id="ARBA00022786"/>
    </source>
</evidence>
<dbReference type="InterPro" id="IPR000608">
    <property type="entry name" value="UBC"/>
</dbReference>
<dbReference type="SUPFAM" id="SSF54495">
    <property type="entry name" value="UBC-like"/>
    <property type="match status" value="1"/>
</dbReference>
<keyword evidence="4" id="KW-0808">Transferase</keyword>
<dbReference type="GO" id="GO:0005524">
    <property type="term" value="F:ATP binding"/>
    <property type="evidence" value="ECO:0007669"/>
    <property type="project" value="UniProtKB-UniRule"/>
</dbReference>
<dbReference type="PROSITE" id="PS00183">
    <property type="entry name" value="UBC_1"/>
    <property type="match status" value="1"/>
</dbReference>
<evidence type="ECO:0000259" key="22">
    <source>
        <dbReference type="PROSITE" id="PS50127"/>
    </source>
</evidence>
<dbReference type="AlphaFoldDB" id="A0AAN9GPK6"/>
<evidence type="ECO:0000256" key="4">
    <source>
        <dbReference type="ARBA" id="ARBA00022679"/>
    </source>
</evidence>
<evidence type="ECO:0000256" key="6">
    <source>
        <dbReference type="ARBA" id="ARBA00022776"/>
    </source>
</evidence>
<evidence type="ECO:0000256" key="20">
    <source>
        <dbReference type="RuleBase" id="RU362109"/>
    </source>
</evidence>
<dbReference type="EC" id="2.3.2.24" evidence="12"/>
<dbReference type="InterPro" id="IPR050113">
    <property type="entry name" value="Ub_conjugating_enzyme"/>
</dbReference>
<dbReference type="GO" id="GO:0051301">
    <property type="term" value="P:cell division"/>
    <property type="evidence" value="ECO:0007669"/>
    <property type="project" value="UniProtKB-KW"/>
</dbReference>
<feature type="region of interest" description="Disordered" evidence="21">
    <location>
        <begin position="1"/>
        <end position="30"/>
    </location>
</feature>
<evidence type="ECO:0000256" key="19">
    <source>
        <dbReference type="PROSITE-ProRule" id="PRU10133"/>
    </source>
</evidence>
<comment type="function">
    <text evidence="18">Accepts ubiquitin from the E1 complex and catalyzes its covalent attachment to other proteins. In vitro catalyzes 'Lys-11'- and 'Lys-48'-linked polyubiquitination. Acts as an essential factor of the anaphase promoting complex/cyclosome (APC/C), a cell cycle-regulated ubiquitin ligase that controls progression through mitosis. Acts by initiating 'Lys-11'-linked polyubiquitin chains on APC/C substrates, leading to the degradation of APC/C substrates by the proteasome and promoting mitotic exit.</text>
</comment>
<dbReference type="FunFam" id="3.10.110.10:FF:000039">
    <property type="entry name" value="Ubiquitin-conjugating enzyme E2 C"/>
    <property type="match status" value="1"/>
</dbReference>
<comment type="catalytic activity">
    <reaction evidence="11">
        <text>S-ubiquitinyl-[E1 ubiquitin-activating enzyme]-L-cysteine + [acceptor protein]-L-lysine = [E1 ubiquitin-activating enzyme]-L-cysteine + N(6)-monoubiquitinyl-[acceptor protein]-L-lysine.</text>
        <dbReference type="EC" id="2.3.2.24"/>
    </reaction>
</comment>
<evidence type="ECO:0000256" key="18">
    <source>
        <dbReference type="ARBA" id="ARBA00058373"/>
    </source>
</evidence>
<keyword evidence="24" id="KW-1185">Reference proteome</keyword>
<comment type="catalytic activity">
    <reaction evidence="1">
        <text>S-ubiquitinyl-[E1 ubiquitin-activating enzyme]-L-cysteine + [E2 ubiquitin-conjugating enzyme]-L-cysteine = [E1 ubiquitin-activating enzyme]-L-cysteine + S-ubiquitinyl-[E2 ubiquitin-conjugating enzyme]-L-cysteine.</text>
        <dbReference type="EC" id="2.3.2.23"/>
    </reaction>
</comment>
<evidence type="ECO:0000256" key="1">
    <source>
        <dbReference type="ARBA" id="ARBA00000485"/>
    </source>
</evidence>
<evidence type="ECO:0000256" key="16">
    <source>
        <dbReference type="ARBA" id="ARBA00042389"/>
    </source>
</evidence>
<keyword evidence="5 20" id="KW-0547">Nucleotide-binding</keyword>
<sequence length="177" mass="19899">MASQQRGNSLPVRQKSSSASTSSKDSHTVTKRLQHELRTLMMSANPGVSAFPEGDNLFKWVGTIEGAEGTVYEGLQYKLLLEFPSGYPYQAVSVKFSTPCYHPNVDNHGNICLDILKEKWSALYDVRTVLLSIQSLLGEPNNDSPLNSHAAELWENQEAYKKYLLQKYEQDVRSKQS</sequence>
<dbReference type="Gene3D" id="3.10.110.10">
    <property type="entry name" value="Ubiquitin Conjugating Enzyme"/>
    <property type="match status" value="1"/>
</dbReference>
<dbReference type="EMBL" id="JBAMIC010000001">
    <property type="protein sequence ID" value="KAK7115456.1"/>
    <property type="molecule type" value="Genomic_DNA"/>
</dbReference>
<evidence type="ECO:0000256" key="21">
    <source>
        <dbReference type="SAM" id="MobiDB-lite"/>
    </source>
</evidence>
<feature type="active site" description="Glycyl thioester intermediate" evidence="19">
    <location>
        <position position="112"/>
    </location>
</feature>
<evidence type="ECO:0000256" key="2">
    <source>
        <dbReference type="ARBA" id="ARBA00012486"/>
    </source>
</evidence>
<dbReference type="Pfam" id="PF00179">
    <property type="entry name" value="UQ_con"/>
    <property type="match status" value="1"/>
</dbReference>
<dbReference type="InterPro" id="IPR023313">
    <property type="entry name" value="UBQ-conjugating_AS"/>
</dbReference>
<evidence type="ECO:0000256" key="14">
    <source>
        <dbReference type="ARBA" id="ARBA00041791"/>
    </source>
</evidence>
<dbReference type="PANTHER" id="PTHR24067">
    <property type="entry name" value="UBIQUITIN-CONJUGATING ENZYME E2"/>
    <property type="match status" value="1"/>
</dbReference>
<reference evidence="23 24" key="1">
    <citation type="submission" date="2024-02" db="EMBL/GenBank/DDBJ databases">
        <title>Chromosome-scale genome assembly of the rough periwinkle Littorina saxatilis.</title>
        <authorList>
            <person name="De Jode A."/>
            <person name="Faria R."/>
            <person name="Formenti G."/>
            <person name="Sims Y."/>
            <person name="Smith T.P."/>
            <person name="Tracey A."/>
            <person name="Wood J.M.D."/>
            <person name="Zagrodzka Z.B."/>
            <person name="Johannesson K."/>
            <person name="Butlin R.K."/>
            <person name="Leder E.H."/>
        </authorList>
    </citation>
    <scope>NUCLEOTIDE SEQUENCE [LARGE SCALE GENOMIC DNA]</scope>
    <source>
        <strain evidence="23">Snail1</strain>
        <tissue evidence="23">Muscle</tissue>
    </source>
</reference>
<feature type="domain" description="UBC core" evidence="22">
    <location>
        <begin position="28"/>
        <end position="177"/>
    </location>
</feature>
<comment type="similarity">
    <text evidence="20">Belongs to the ubiquitin-conjugating enzyme family.</text>
</comment>
<dbReference type="GO" id="GO:0061631">
    <property type="term" value="F:ubiquitin conjugating enzyme activity"/>
    <property type="evidence" value="ECO:0007669"/>
    <property type="project" value="UniProtKB-EC"/>
</dbReference>
<keyword evidence="3" id="KW-0132">Cell division</keyword>
<keyword evidence="8 20" id="KW-0067">ATP-binding</keyword>
<protein>
    <recommendedName>
        <fullName evidence="13">Ubiquitin-conjugating enzyme E2 C</fullName>
        <ecNumber evidence="2">2.3.2.23</ecNumber>
        <ecNumber evidence="12">2.3.2.24</ecNumber>
    </recommendedName>
    <alternativeName>
        <fullName evidence="17">(E3-independent) E2 ubiquitin-conjugating enzyme C</fullName>
    </alternativeName>
    <alternativeName>
        <fullName evidence="14">E2 ubiquitin-conjugating enzyme C</fullName>
    </alternativeName>
    <alternativeName>
        <fullName evidence="16">Ubiquitin carrier protein C</fullName>
    </alternativeName>
    <alternativeName>
        <fullName evidence="15">Ubiquitin-protein ligase C</fullName>
    </alternativeName>
</protein>
<evidence type="ECO:0000256" key="11">
    <source>
        <dbReference type="ARBA" id="ARBA00035845"/>
    </source>
</evidence>
<gene>
    <name evidence="23" type="ORF">V1264_001314</name>
</gene>
<evidence type="ECO:0000256" key="10">
    <source>
        <dbReference type="ARBA" id="ARBA00023306"/>
    </source>
</evidence>
<evidence type="ECO:0000256" key="17">
    <source>
        <dbReference type="ARBA" id="ARBA00042725"/>
    </source>
</evidence>
<dbReference type="InterPro" id="IPR016135">
    <property type="entry name" value="UBQ-conjugating_enzyme/RWD"/>
</dbReference>
<evidence type="ECO:0000313" key="23">
    <source>
        <dbReference type="EMBL" id="KAK7115456.1"/>
    </source>
</evidence>
<keyword evidence="6" id="KW-0498">Mitosis</keyword>
<evidence type="ECO:0000256" key="5">
    <source>
        <dbReference type="ARBA" id="ARBA00022741"/>
    </source>
</evidence>
<proteinExistence type="inferred from homology"/>
<comment type="caution">
    <text evidence="23">The sequence shown here is derived from an EMBL/GenBank/DDBJ whole genome shotgun (WGS) entry which is preliminary data.</text>
</comment>
<dbReference type="SMART" id="SM00212">
    <property type="entry name" value="UBCc"/>
    <property type="match status" value="1"/>
</dbReference>
<dbReference type="EC" id="2.3.2.23" evidence="2"/>
<evidence type="ECO:0000256" key="3">
    <source>
        <dbReference type="ARBA" id="ARBA00022618"/>
    </source>
</evidence>
<organism evidence="23 24">
    <name type="scientific">Littorina saxatilis</name>
    <dbReference type="NCBI Taxonomy" id="31220"/>
    <lineage>
        <taxon>Eukaryota</taxon>
        <taxon>Metazoa</taxon>
        <taxon>Spiralia</taxon>
        <taxon>Lophotrochozoa</taxon>
        <taxon>Mollusca</taxon>
        <taxon>Gastropoda</taxon>
        <taxon>Caenogastropoda</taxon>
        <taxon>Littorinimorpha</taxon>
        <taxon>Littorinoidea</taxon>
        <taxon>Littorinidae</taxon>
        <taxon>Littorina</taxon>
    </lineage>
</organism>
<keyword evidence="9" id="KW-0832">Ubl conjugation</keyword>
<dbReference type="Proteomes" id="UP001374579">
    <property type="component" value="Unassembled WGS sequence"/>
</dbReference>
<name>A0AAN9GPK6_9CAEN</name>
<keyword evidence="10" id="KW-0131">Cell cycle</keyword>
<evidence type="ECO:0000256" key="15">
    <source>
        <dbReference type="ARBA" id="ARBA00042312"/>
    </source>
</evidence>
<evidence type="ECO:0000256" key="13">
    <source>
        <dbReference type="ARBA" id="ARBA00039887"/>
    </source>
</evidence>
<dbReference type="PROSITE" id="PS50127">
    <property type="entry name" value="UBC_2"/>
    <property type="match status" value="1"/>
</dbReference>
<evidence type="ECO:0000313" key="24">
    <source>
        <dbReference type="Proteomes" id="UP001374579"/>
    </source>
</evidence>
<evidence type="ECO:0000256" key="12">
    <source>
        <dbReference type="ARBA" id="ARBA00039076"/>
    </source>
</evidence>
<keyword evidence="7 20" id="KW-0833">Ubl conjugation pathway</keyword>
<accession>A0AAN9GPK6</accession>
<evidence type="ECO:0000256" key="9">
    <source>
        <dbReference type="ARBA" id="ARBA00022843"/>
    </source>
</evidence>